<protein>
    <submittedName>
        <fullName evidence="4">MmgE/PrpD family protein</fullName>
    </submittedName>
</protein>
<evidence type="ECO:0000259" key="2">
    <source>
        <dbReference type="Pfam" id="PF03972"/>
    </source>
</evidence>
<keyword evidence="5" id="KW-1185">Reference proteome</keyword>
<dbReference type="PANTHER" id="PTHR16943">
    <property type="entry name" value="2-METHYLCITRATE DEHYDRATASE-RELATED"/>
    <property type="match status" value="1"/>
</dbReference>
<dbReference type="Gene3D" id="1.10.4100.10">
    <property type="entry name" value="2-methylcitrate dehydratase PrpD"/>
    <property type="match status" value="1"/>
</dbReference>
<dbReference type="SUPFAM" id="SSF103378">
    <property type="entry name" value="2-methylcitrate dehydratase PrpD"/>
    <property type="match status" value="1"/>
</dbReference>
<dbReference type="GO" id="GO:0016829">
    <property type="term" value="F:lyase activity"/>
    <property type="evidence" value="ECO:0007669"/>
    <property type="project" value="InterPro"/>
</dbReference>
<dbReference type="InterPro" id="IPR045337">
    <property type="entry name" value="MmgE_PrpD_C"/>
</dbReference>
<organism evidence="4 5">
    <name type="scientific">Parapusillimonas granuli</name>
    <dbReference type="NCBI Taxonomy" id="380911"/>
    <lineage>
        <taxon>Bacteria</taxon>
        <taxon>Pseudomonadati</taxon>
        <taxon>Pseudomonadota</taxon>
        <taxon>Betaproteobacteria</taxon>
        <taxon>Burkholderiales</taxon>
        <taxon>Alcaligenaceae</taxon>
        <taxon>Parapusillimonas</taxon>
    </lineage>
</organism>
<dbReference type="Proteomes" id="UP000559809">
    <property type="component" value="Unassembled WGS sequence"/>
</dbReference>
<dbReference type="Gene3D" id="3.30.1330.120">
    <property type="entry name" value="2-methylcitrate dehydratase PrpD"/>
    <property type="match status" value="1"/>
</dbReference>
<dbReference type="Pfam" id="PF19305">
    <property type="entry name" value="MmgE_PrpD_C"/>
    <property type="match status" value="1"/>
</dbReference>
<dbReference type="InterPro" id="IPR036148">
    <property type="entry name" value="MmgE/PrpD_sf"/>
</dbReference>
<feature type="domain" description="MmgE/PrpD C-terminal" evidence="3">
    <location>
        <begin position="272"/>
        <end position="426"/>
    </location>
</feature>
<dbReference type="PANTHER" id="PTHR16943:SF8">
    <property type="entry name" value="2-METHYLCITRATE DEHYDRATASE"/>
    <property type="match status" value="1"/>
</dbReference>
<comment type="similarity">
    <text evidence="1">Belongs to the PrpD family.</text>
</comment>
<dbReference type="AlphaFoldDB" id="A0A853G8B6"/>
<evidence type="ECO:0000313" key="5">
    <source>
        <dbReference type="Proteomes" id="UP000559809"/>
    </source>
</evidence>
<reference evidence="4 5" key="1">
    <citation type="submission" date="2020-07" db="EMBL/GenBank/DDBJ databases">
        <title>Taxonomic revisions and descriptions of new bacterial species based on genomic comparisons in the high-G+C-content subgroup of the family Alcaligenaceae.</title>
        <authorList>
            <person name="Szabo A."/>
            <person name="Felfoldi T."/>
        </authorList>
    </citation>
    <scope>NUCLEOTIDE SEQUENCE [LARGE SCALE GENOMIC DNA]</scope>
    <source>
        <strain evidence="4 5">LMG 24012</strain>
    </source>
</reference>
<gene>
    <name evidence="4" type="ORF">H0A72_17845</name>
</gene>
<feature type="domain" description="MmgE/PrpD N-terminal" evidence="2">
    <location>
        <begin position="17"/>
        <end position="234"/>
    </location>
</feature>
<dbReference type="InterPro" id="IPR042183">
    <property type="entry name" value="MmgE/PrpD_sf_1"/>
</dbReference>
<dbReference type="Pfam" id="PF03972">
    <property type="entry name" value="MmgE_PrpD_N"/>
    <property type="match status" value="1"/>
</dbReference>
<name>A0A853G8B6_9BURK</name>
<sequence>MGTILSASDAFRNYMLWAETREWRDFPATTRHRAILILADNLAAACSAADEPQVRAFRERALAQGPAGAASVLAHGRPRLNTHAAAMINGLSMGWNEMDEGYRKAVCHAGLYVLPALLAAAEAEGASAQDTLRAAVLGYDAVARIARTWRFERLALHPHAVLAPVGAAAGVAFLRRLPADELVAAVAGACALGMTGAFNQATQGILIRNAWAGQGASIGLQAVEFARCGIGGSAVTPHDVYTALGAIEDLSYLDPVAAPGYAVEDGYHKMNACCQYAHSSIEAVQALLAKHPELKDTDAIASITVQVHALGYGLNDTAPVTTLGSKFSVPHAVASAFVHGHGGVAAFNTDALNADAVAALRGRVRLEAFPDPRPWPEDRPARVSVATRSGEQYSEVCWSAQGGPDRPYSEAVLWDKIAALSESVAPGLCAAMRRLDAAVGADGAASMPAASWSACMDDFFSTRAGAASAAGR</sequence>
<dbReference type="InterPro" id="IPR042188">
    <property type="entry name" value="MmgE/PrpD_sf_2"/>
</dbReference>
<evidence type="ECO:0000256" key="1">
    <source>
        <dbReference type="ARBA" id="ARBA00006174"/>
    </source>
</evidence>
<evidence type="ECO:0000313" key="4">
    <source>
        <dbReference type="EMBL" id="NYT51180.1"/>
    </source>
</evidence>
<dbReference type="RefSeq" id="WP_180157814.1">
    <property type="nucleotide sequence ID" value="NZ_JACCEM010000010.1"/>
</dbReference>
<dbReference type="EMBL" id="JACCEM010000010">
    <property type="protein sequence ID" value="NYT51180.1"/>
    <property type="molecule type" value="Genomic_DNA"/>
</dbReference>
<dbReference type="InterPro" id="IPR045336">
    <property type="entry name" value="MmgE_PrpD_N"/>
</dbReference>
<accession>A0A853G8B6</accession>
<evidence type="ECO:0000259" key="3">
    <source>
        <dbReference type="Pfam" id="PF19305"/>
    </source>
</evidence>
<comment type="caution">
    <text evidence="4">The sequence shown here is derived from an EMBL/GenBank/DDBJ whole genome shotgun (WGS) entry which is preliminary data.</text>
</comment>
<proteinExistence type="inferred from homology"/>
<dbReference type="InterPro" id="IPR005656">
    <property type="entry name" value="MmgE_PrpD"/>
</dbReference>